<accession>A0AAP2CER1</accession>
<organism evidence="1 2">
    <name type="scientific">Coralloluteibacterium stylophorae</name>
    <dbReference type="NCBI Taxonomy" id="1776034"/>
    <lineage>
        <taxon>Bacteria</taxon>
        <taxon>Pseudomonadati</taxon>
        <taxon>Pseudomonadota</taxon>
        <taxon>Gammaproteobacteria</taxon>
        <taxon>Lysobacterales</taxon>
        <taxon>Lysobacteraceae</taxon>
        <taxon>Coralloluteibacterium</taxon>
    </lineage>
</organism>
<evidence type="ECO:0000313" key="1">
    <source>
        <dbReference type="EMBL" id="MBS7458975.1"/>
    </source>
</evidence>
<sequence>MALDSQLEEIMDYHCQVSLLQRLSESEQIRAAIRSNPVAALSSLGVDVQARDVPETVNLPAPGEMRRALRSVDRDNVAPMVVMLLHK</sequence>
<gene>
    <name evidence="1" type="ORF">KB893_017720</name>
</gene>
<reference evidence="1 2" key="1">
    <citation type="journal article" date="2021" name="Microbiol. Resour. Announc.">
        <title>Draft Genome Sequence of Coralloluteibacterium stylophorae LMG 29479T.</title>
        <authorList>
            <person name="Karlyshev A.V."/>
            <person name="Kudryashova E.B."/>
            <person name="Ariskina E.V."/>
            <person name="Conroy A.P."/>
            <person name="Abidueva E.Y."/>
        </authorList>
    </citation>
    <scope>NUCLEOTIDE SEQUENCE [LARGE SCALE GENOMIC DNA]</scope>
    <source>
        <strain evidence="1 2">LMG 29479</strain>
    </source>
</reference>
<dbReference type="RefSeq" id="WP_213173956.1">
    <property type="nucleotide sequence ID" value="NZ_JAGQFT020000018.1"/>
</dbReference>
<name>A0AAP2CER1_9GAMM</name>
<dbReference type="AlphaFoldDB" id="A0AAP2CER1"/>
<dbReference type="Proteomes" id="UP000675747">
    <property type="component" value="Unassembled WGS sequence"/>
</dbReference>
<proteinExistence type="predicted"/>
<dbReference type="EMBL" id="JAGQFT020000018">
    <property type="protein sequence ID" value="MBS7458975.1"/>
    <property type="molecule type" value="Genomic_DNA"/>
</dbReference>
<protein>
    <submittedName>
        <fullName evidence="1">Uncharacterized protein</fullName>
    </submittedName>
</protein>
<keyword evidence="2" id="KW-1185">Reference proteome</keyword>
<evidence type="ECO:0000313" key="2">
    <source>
        <dbReference type="Proteomes" id="UP000675747"/>
    </source>
</evidence>
<comment type="caution">
    <text evidence="1">The sequence shown here is derived from an EMBL/GenBank/DDBJ whole genome shotgun (WGS) entry which is preliminary data.</text>
</comment>